<dbReference type="Proteomes" id="UP001419268">
    <property type="component" value="Unassembled WGS sequence"/>
</dbReference>
<evidence type="ECO:0000313" key="2">
    <source>
        <dbReference type="Proteomes" id="UP001419268"/>
    </source>
</evidence>
<protein>
    <submittedName>
        <fullName evidence="1">Uncharacterized protein</fullName>
    </submittedName>
</protein>
<keyword evidence="2" id="KW-1185">Reference proteome</keyword>
<evidence type="ECO:0000313" key="1">
    <source>
        <dbReference type="EMBL" id="KAK9140986.1"/>
    </source>
</evidence>
<organism evidence="1 2">
    <name type="scientific">Stephania cephalantha</name>
    <dbReference type="NCBI Taxonomy" id="152367"/>
    <lineage>
        <taxon>Eukaryota</taxon>
        <taxon>Viridiplantae</taxon>
        <taxon>Streptophyta</taxon>
        <taxon>Embryophyta</taxon>
        <taxon>Tracheophyta</taxon>
        <taxon>Spermatophyta</taxon>
        <taxon>Magnoliopsida</taxon>
        <taxon>Ranunculales</taxon>
        <taxon>Menispermaceae</taxon>
        <taxon>Menispermoideae</taxon>
        <taxon>Cissampelideae</taxon>
        <taxon>Stephania</taxon>
    </lineage>
</organism>
<sequence>MGSASPQSCLQQHFNMILSPSSEPINKLIGYCVRIHWYMANIMTYSDLVWSCGR</sequence>
<dbReference type="EMBL" id="JBBNAG010000004">
    <property type="protein sequence ID" value="KAK9140986.1"/>
    <property type="molecule type" value="Genomic_DNA"/>
</dbReference>
<accession>A0AAP0JVU3</accession>
<proteinExistence type="predicted"/>
<dbReference type="AlphaFoldDB" id="A0AAP0JVU3"/>
<comment type="caution">
    <text evidence="1">The sequence shown here is derived from an EMBL/GenBank/DDBJ whole genome shotgun (WGS) entry which is preliminary data.</text>
</comment>
<gene>
    <name evidence="1" type="ORF">Scep_010667</name>
</gene>
<name>A0AAP0JVU3_9MAGN</name>
<reference evidence="1 2" key="1">
    <citation type="submission" date="2024-01" db="EMBL/GenBank/DDBJ databases">
        <title>Genome assemblies of Stephania.</title>
        <authorList>
            <person name="Yang L."/>
        </authorList>
    </citation>
    <scope>NUCLEOTIDE SEQUENCE [LARGE SCALE GENOMIC DNA]</scope>
    <source>
        <strain evidence="1">JXDWG</strain>
        <tissue evidence="1">Leaf</tissue>
    </source>
</reference>